<protein>
    <submittedName>
        <fullName evidence="1">Uncharacterized protein</fullName>
    </submittedName>
</protein>
<evidence type="ECO:0000313" key="2">
    <source>
        <dbReference type="Proteomes" id="UP001470230"/>
    </source>
</evidence>
<name>A0ABR2ID56_9EUKA</name>
<dbReference type="EMBL" id="JAPFFF010000018">
    <property type="protein sequence ID" value="KAK8861009.1"/>
    <property type="molecule type" value="Genomic_DNA"/>
</dbReference>
<organism evidence="1 2">
    <name type="scientific">Tritrichomonas musculus</name>
    <dbReference type="NCBI Taxonomy" id="1915356"/>
    <lineage>
        <taxon>Eukaryota</taxon>
        <taxon>Metamonada</taxon>
        <taxon>Parabasalia</taxon>
        <taxon>Tritrichomonadida</taxon>
        <taxon>Tritrichomonadidae</taxon>
        <taxon>Tritrichomonas</taxon>
    </lineage>
</organism>
<keyword evidence="2" id="KW-1185">Reference proteome</keyword>
<proteinExistence type="predicted"/>
<comment type="caution">
    <text evidence="1">The sequence shown here is derived from an EMBL/GenBank/DDBJ whole genome shotgun (WGS) entry which is preliminary data.</text>
</comment>
<reference evidence="1 2" key="1">
    <citation type="submission" date="2024-04" db="EMBL/GenBank/DDBJ databases">
        <title>Tritrichomonas musculus Genome.</title>
        <authorList>
            <person name="Alves-Ferreira E."/>
            <person name="Grigg M."/>
            <person name="Lorenzi H."/>
            <person name="Galac M."/>
        </authorList>
    </citation>
    <scope>NUCLEOTIDE SEQUENCE [LARGE SCALE GENOMIC DNA]</scope>
    <source>
        <strain evidence="1 2">EAF2021</strain>
    </source>
</reference>
<accession>A0ABR2ID56</accession>
<gene>
    <name evidence="1" type="ORF">M9Y10_012701</name>
</gene>
<evidence type="ECO:0000313" key="1">
    <source>
        <dbReference type="EMBL" id="KAK8861009.1"/>
    </source>
</evidence>
<sequence>MCKDVFGASISHFLSSGMKEIRETDIFDREHITHILSKEQNFHLYELNLKMKHRWKKISNSLKNDFNIPPSSIKSKIIEIERKLSDNKFHPEKYEHIKWTEEYNNISSKYENEIEYEEGEYDEEDEIYEYDYNEEEEEEEEEEIYEYEYIYEEEEEEFCDN</sequence>
<dbReference type="Proteomes" id="UP001470230">
    <property type="component" value="Unassembled WGS sequence"/>
</dbReference>